<evidence type="ECO:0000256" key="4">
    <source>
        <dbReference type="ARBA" id="ARBA00022729"/>
    </source>
</evidence>
<dbReference type="NCBIfam" id="TIGR01126">
    <property type="entry name" value="pdi_dom"/>
    <property type="match status" value="2"/>
</dbReference>
<dbReference type="CDD" id="cd03001">
    <property type="entry name" value="PDI_a_P5"/>
    <property type="match status" value="1"/>
</dbReference>
<feature type="domain" description="Thioredoxin" evidence="13">
    <location>
        <begin position="10"/>
        <end position="136"/>
    </location>
</feature>
<dbReference type="PANTHER" id="PTHR45815:SF3">
    <property type="entry name" value="PROTEIN DISULFIDE-ISOMERASE A6"/>
    <property type="match status" value="1"/>
</dbReference>
<evidence type="ECO:0000256" key="7">
    <source>
        <dbReference type="ARBA" id="ARBA00023157"/>
    </source>
</evidence>
<dbReference type="Gene3D" id="3.40.30.10">
    <property type="entry name" value="Glutaredoxin"/>
    <property type="match status" value="2"/>
</dbReference>
<dbReference type="PANTHER" id="PTHR45815">
    <property type="entry name" value="PROTEIN DISULFIDE-ISOMERASE A6"/>
    <property type="match status" value="1"/>
</dbReference>
<feature type="compositionally biased region" description="Gly residues" evidence="11">
    <location>
        <begin position="142"/>
        <end position="151"/>
    </location>
</feature>
<dbReference type="InterPro" id="IPR036249">
    <property type="entry name" value="Thioredoxin-like_sf"/>
</dbReference>
<dbReference type="InterPro" id="IPR017937">
    <property type="entry name" value="Thioredoxin_CS"/>
</dbReference>
<keyword evidence="6" id="KW-0256">Endoplasmic reticulum</keyword>
<keyword evidence="7" id="KW-1015">Disulfide bond</keyword>
<evidence type="ECO:0000256" key="2">
    <source>
        <dbReference type="ARBA" id="ARBA00006347"/>
    </source>
</evidence>
<gene>
    <name evidence="14" type="primary">PDIA6</name>
</gene>
<dbReference type="EC" id="5.3.4.1" evidence="3"/>
<sequence length="439" mass="47983">MNAKFATQVILCALFAPGLNAGFYSKKSGVVDLNKGNFDSRVTDSDGVALVEFYAPWCGHCQKLVPEYEKAGKALKGLITVGAVNCDEEKALCSQFGVNGFPTIKVFADNKKSPEAYNGDRTAQGFVRAAQNAAQKVVSSRLGGGGGGSGGGRKKKEGGNGVVELTDSNFKKEVLDSDDMWLVEFFAPWCGHCKNLEPHWKSAASELKGKVKLGAVDATVYPGLAQQYGVQGYPTIKYFPSGLKRDGPEEFDGGRTKEDIVAWALERFELNLPAPEVLQIVDESQIKEHCESKPLCVISFLPHILDCQSECRNSYIKILKETGNKFKKLGWGWLWAEATAQSDLETAMDVGGFGYPAMTVLSAKKMKYSMLTGSFGKDGIHEFLRDLSYGKGRTNAVRGAKLPSIKKTEPWDGKDAEFIPEEEIDLSDVELEPLEKEEL</sequence>
<evidence type="ECO:0000256" key="11">
    <source>
        <dbReference type="SAM" id="MobiDB-lite"/>
    </source>
</evidence>
<dbReference type="OrthoDB" id="10264505at2759"/>
<dbReference type="GO" id="GO:0034976">
    <property type="term" value="P:response to endoplasmic reticulum stress"/>
    <property type="evidence" value="ECO:0007669"/>
    <property type="project" value="TreeGrafter"/>
</dbReference>
<reference evidence="14" key="1">
    <citation type="submission" date="2010-03" db="EMBL/GenBank/DDBJ databases">
        <title>Lepeophtheirus salmonis ESTs and full-length cDNAs.</title>
        <authorList>
            <person name="Yasuike M."/>
            <person name="von Schalburg K."/>
            <person name="Cooper G."/>
            <person name="Leong J."/>
            <person name="Jones S.R.M."/>
            <person name="Koop B.F."/>
        </authorList>
    </citation>
    <scope>NUCLEOTIDE SEQUENCE</scope>
    <source>
        <tissue evidence="14">Whole</tissue>
    </source>
</reference>
<dbReference type="GO" id="GO:0003756">
    <property type="term" value="F:protein disulfide isomerase activity"/>
    <property type="evidence" value="ECO:0007669"/>
    <property type="project" value="UniProtKB-EC"/>
</dbReference>
<dbReference type="FunFam" id="3.40.30.10:FF:000032">
    <property type="entry name" value="Protein disulfide-isomerase A6 homolog"/>
    <property type="match status" value="1"/>
</dbReference>
<dbReference type="EMBL" id="BT120742">
    <property type="protein sequence ID" value="ADD24382.1"/>
    <property type="molecule type" value="mRNA"/>
</dbReference>
<protein>
    <recommendedName>
        <fullName evidence="3">protein disulfide-isomerase</fullName>
        <ecNumber evidence="3">5.3.4.1</ecNumber>
    </recommendedName>
</protein>
<dbReference type="SUPFAM" id="SSF52833">
    <property type="entry name" value="Thioredoxin-like"/>
    <property type="match status" value="3"/>
</dbReference>
<feature type="domain" description="Thioredoxin" evidence="13">
    <location>
        <begin position="154"/>
        <end position="286"/>
    </location>
</feature>
<dbReference type="Pfam" id="PF00085">
    <property type="entry name" value="Thioredoxin"/>
    <property type="match status" value="2"/>
</dbReference>
<evidence type="ECO:0000256" key="5">
    <source>
        <dbReference type="ARBA" id="ARBA00022737"/>
    </source>
</evidence>
<evidence type="ECO:0000256" key="12">
    <source>
        <dbReference type="SAM" id="SignalP"/>
    </source>
</evidence>
<dbReference type="AlphaFoldDB" id="D3PGI6"/>
<evidence type="ECO:0000313" key="14">
    <source>
        <dbReference type="EMBL" id="ADD24382.1"/>
    </source>
</evidence>
<dbReference type="InterPro" id="IPR013766">
    <property type="entry name" value="Thioredoxin_domain"/>
</dbReference>
<dbReference type="PROSITE" id="PS00194">
    <property type="entry name" value="THIOREDOXIN_1"/>
    <property type="match status" value="2"/>
</dbReference>
<evidence type="ECO:0000256" key="6">
    <source>
        <dbReference type="ARBA" id="ARBA00022824"/>
    </source>
</evidence>
<keyword evidence="4 12" id="KW-0732">Signal</keyword>
<feature type="chain" id="PRO_5003049010" description="protein disulfide-isomerase" evidence="12">
    <location>
        <begin position="22"/>
        <end position="439"/>
    </location>
</feature>
<accession>D3PGI6</accession>
<evidence type="ECO:0000256" key="3">
    <source>
        <dbReference type="ARBA" id="ARBA00012723"/>
    </source>
</evidence>
<dbReference type="CDD" id="cd02983">
    <property type="entry name" value="P5_C"/>
    <property type="match status" value="1"/>
</dbReference>
<comment type="catalytic activity">
    <reaction evidence="1">
        <text>Catalyzes the rearrangement of -S-S- bonds in proteins.</text>
        <dbReference type="EC" id="5.3.4.1"/>
    </reaction>
</comment>
<evidence type="ECO:0000256" key="9">
    <source>
        <dbReference type="ARBA" id="ARBA00023284"/>
    </source>
</evidence>
<evidence type="ECO:0000256" key="8">
    <source>
        <dbReference type="ARBA" id="ARBA00023235"/>
    </source>
</evidence>
<feature type="signal peptide" evidence="12">
    <location>
        <begin position="1"/>
        <end position="21"/>
    </location>
</feature>
<feature type="region of interest" description="Disordered" evidence="11">
    <location>
        <begin position="138"/>
        <end position="161"/>
    </location>
</feature>
<dbReference type="PRINTS" id="PR00421">
    <property type="entry name" value="THIOREDOXIN"/>
</dbReference>
<evidence type="ECO:0000256" key="10">
    <source>
        <dbReference type="RuleBase" id="RU004208"/>
    </source>
</evidence>
<evidence type="ECO:0000259" key="13">
    <source>
        <dbReference type="PROSITE" id="PS51352"/>
    </source>
</evidence>
<keyword evidence="8 14" id="KW-0413">Isomerase</keyword>
<comment type="similarity">
    <text evidence="2 10">Belongs to the protein disulfide isomerase family.</text>
</comment>
<dbReference type="GO" id="GO:0005788">
    <property type="term" value="C:endoplasmic reticulum lumen"/>
    <property type="evidence" value="ECO:0007669"/>
    <property type="project" value="TreeGrafter"/>
</dbReference>
<dbReference type="InterPro" id="IPR005788">
    <property type="entry name" value="PDI_thioredoxin-like_dom"/>
</dbReference>
<keyword evidence="9" id="KW-0676">Redox-active center</keyword>
<keyword evidence="5" id="KW-0677">Repeat</keyword>
<name>D3PGI6_LEPSM</name>
<dbReference type="PROSITE" id="PS51352">
    <property type="entry name" value="THIOREDOXIN_2"/>
    <property type="match status" value="2"/>
</dbReference>
<organism evidence="14">
    <name type="scientific">Lepeophtheirus salmonis</name>
    <name type="common">Salmon louse</name>
    <name type="synonym">Caligus salmonis</name>
    <dbReference type="NCBI Taxonomy" id="72036"/>
    <lineage>
        <taxon>Eukaryota</taxon>
        <taxon>Metazoa</taxon>
        <taxon>Ecdysozoa</taxon>
        <taxon>Arthropoda</taxon>
        <taxon>Crustacea</taxon>
        <taxon>Multicrustacea</taxon>
        <taxon>Hexanauplia</taxon>
        <taxon>Copepoda</taxon>
        <taxon>Siphonostomatoida</taxon>
        <taxon>Caligidae</taxon>
        <taxon>Lepeophtheirus</taxon>
    </lineage>
</organism>
<dbReference type="GO" id="GO:0015035">
    <property type="term" value="F:protein-disulfide reductase activity"/>
    <property type="evidence" value="ECO:0007669"/>
    <property type="project" value="TreeGrafter"/>
</dbReference>
<proteinExistence type="evidence at transcript level"/>
<evidence type="ECO:0000256" key="1">
    <source>
        <dbReference type="ARBA" id="ARBA00001182"/>
    </source>
</evidence>